<dbReference type="Proteomes" id="UP000294599">
    <property type="component" value="Unassembled WGS sequence"/>
</dbReference>
<evidence type="ECO:0000313" key="3">
    <source>
        <dbReference type="Proteomes" id="UP000294599"/>
    </source>
</evidence>
<gene>
    <name evidence="2" type="ORF">EDC25_10951</name>
</gene>
<dbReference type="NCBIfam" id="TIGR02999">
    <property type="entry name" value="Sig-70_X6"/>
    <property type="match status" value="1"/>
</dbReference>
<name>A0A4S3KWW2_9GAMM</name>
<dbReference type="Gene3D" id="1.10.10.10">
    <property type="entry name" value="Winged helix-like DNA-binding domain superfamily/Winged helix DNA-binding domain"/>
    <property type="match status" value="1"/>
</dbReference>
<dbReference type="InterPro" id="IPR013324">
    <property type="entry name" value="RNA_pol_sigma_r3/r4-like"/>
</dbReference>
<dbReference type="InterPro" id="IPR011517">
    <property type="entry name" value="RNA_pol_sigma70_ECF-like"/>
</dbReference>
<evidence type="ECO:0000313" key="2">
    <source>
        <dbReference type="EMBL" id="TCS98198.1"/>
    </source>
</evidence>
<protein>
    <submittedName>
        <fullName evidence="2">RNA polymerase sigma factor (TIGR02999 family)</fullName>
    </submittedName>
</protein>
<feature type="domain" description="RNA polymerase sigma-70 ECF-like HTH" evidence="1">
    <location>
        <begin position="18"/>
        <end position="184"/>
    </location>
</feature>
<sequence>MMSPATRSLLAWQDDPDDPALASTLAQLVYGELRGIAAARLRRESASPFTPTELVHEAWLRIRPPASQPMARREHFLKLASATMRNVLVDQARERQADKRGGGMHQVTLSLAQGQADVDDGRLLDLDRALDRLAVDHPRAAEVVVLRCFGGLTLEEIAEVRAASLSTIKRDWVFASAWLTDALREAE</sequence>
<dbReference type="SUPFAM" id="SSF88659">
    <property type="entry name" value="Sigma3 and sigma4 domains of RNA polymerase sigma factors"/>
    <property type="match status" value="1"/>
</dbReference>
<dbReference type="InterPro" id="IPR053812">
    <property type="entry name" value="HTH_Sigma70_ECF-like"/>
</dbReference>
<dbReference type="InterPro" id="IPR036388">
    <property type="entry name" value="WH-like_DNA-bd_sf"/>
</dbReference>
<proteinExistence type="predicted"/>
<organism evidence="2 3">
    <name type="scientific">Pseudofulvimonas gallinarii</name>
    <dbReference type="NCBI Taxonomy" id="634155"/>
    <lineage>
        <taxon>Bacteria</taxon>
        <taxon>Pseudomonadati</taxon>
        <taxon>Pseudomonadota</taxon>
        <taxon>Gammaproteobacteria</taxon>
        <taxon>Lysobacterales</taxon>
        <taxon>Rhodanobacteraceae</taxon>
        <taxon>Pseudofulvimonas</taxon>
    </lineage>
</organism>
<accession>A0A4S3KWW2</accession>
<dbReference type="AlphaFoldDB" id="A0A4S3KWW2"/>
<dbReference type="EMBL" id="SMAF01000009">
    <property type="protein sequence ID" value="TCS98198.1"/>
    <property type="molecule type" value="Genomic_DNA"/>
</dbReference>
<reference evidence="2 3" key="1">
    <citation type="submission" date="2019-03" db="EMBL/GenBank/DDBJ databases">
        <title>Genomic Encyclopedia of Type Strains, Phase IV (KMG-IV): sequencing the most valuable type-strain genomes for metagenomic binning, comparative biology and taxonomic classification.</title>
        <authorList>
            <person name="Goeker M."/>
        </authorList>
    </citation>
    <scope>NUCLEOTIDE SEQUENCE [LARGE SCALE GENOMIC DNA]</scope>
    <source>
        <strain evidence="2 3">DSM 21944</strain>
    </source>
</reference>
<dbReference type="OrthoDB" id="128473at2"/>
<evidence type="ECO:0000259" key="1">
    <source>
        <dbReference type="Pfam" id="PF07638"/>
    </source>
</evidence>
<keyword evidence="3" id="KW-1185">Reference proteome</keyword>
<dbReference type="Pfam" id="PF07638">
    <property type="entry name" value="Sigma70_ECF"/>
    <property type="match status" value="1"/>
</dbReference>
<comment type="caution">
    <text evidence="2">The sequence shown here is derived from an EMBL/GenBank/DDBJ whole genome shotgun (WGS) entry which is preliminary data.</text>
</comment>
<dbReference type="RefSeq" id="WP_123520766.1">
    <property type="nucleotide sequence ID" value="NZ_JBHLWF010000086.1"/>
</dbReference>